<protein>
    <submittedName>
        <fullName evidence="1">IS110 family transposase</fullName>
    </submittedName>
</protein>
<dbReference type="EMBL" id="SPQT01000070">
    <property type="protein sequence ID" value="TFV36439.1"/>
    <property type="molecule type" value="Genomic_DNA"/>
</dbReference>
<reference evidence="1 3" key="1">
    <citation type="submission" date="2019-03" db="EMBL/GenBank/DDBJ databases">
        <title>Bradyrhizobium diversity isolated from nodules of Chamaecrista fasciculata.</title>
        <authorList>
            <person name="Klepa M.S."/>
            <person name="Urquiaga M.O."/>
            <person name="Hungria M."/>
            <person name="Delamuta J.R."/>
        </authorList>
    </citation>
    <scope>NUCLEOTIDE SEQUENCE [LARGE SCALE GENOMIC DNA]</scope>
    <source>
        <strain evidence="1 3">CNPSo 3448</strain>
    </source>
</reference>
<proteinExistence type="predicted"/>
<comment type="caution">
    <text evidence="1">The sequence shown here is derived from an EMBL/GenBank/DDBJ whole genome shotgun (WGS) entry which is preliminary data.</text>
</comment>
<name>A0A4Y9L0K1_9BRAD</name>
<evidence type="ECO:0000313" key="1">
    <source>
        <dbReference type="EMBL" id="TFV35392.1"/>
    </source>
</evidence>
<organism evidence="1 3">
    <name type="scientific">Bradyrhizobium niftali</name>
    <dbReference type="NCBI Taxonomy" id="2560055"/>
    <lineage>
        <taxon>Bacteria</taxon>
        <taxon>Pseudomonadati</taxon>
        <taxon>Pseudomonadota</taxon>
        <taxon>Alphaproteobacteria</taxon>
        <taxon>Hyphomicrobiales</taxon>
        <taxon>Nitrobacteraceae</taxon>
        <taxon>Bradyrhizobium</taxon>
    </lineage>
</organism>
<evidence type="ECO:0000313" key="3">
    <source>
        <dbReference type="Proteomes" id="UP000297966"/>
    </source>
</evidence>
<evidence type="ECO:0000313" key="2">
    <source>
        <dbReference type="EMBL" id="TFV36439.1"/>
    </source>
</evidence>
<keyword evidence="3" id="KW-1185">Reference proteome</keyword>
<dbReference type="Proteomes" id="UP000297966">
    <property type="component" value="Unassembled WGS sequence"/>
</dbReference>
<dbReference type="EMBL" id="SPQT01000119">
    <property type="protein sequence ID" value="TFV35392.1"/>
    <property type="molecule type" value="Genomic_DNA"/>
</dbReference>
<feature type="non-terminal residue" evidence="1">
    <location>
        <position position="65"/>
    </location>
</feature>
<dbReference type="AlphaFoldDB" id="A0A4Y9L0K1"/>
<gene>
    <name evidence="2" type="ORF">E4K65_45575</name>
    <name evidence="1" type="ORF">E4K65_46660</name>
</gene>
<accession>A0A4Y9L0K1</accession>
<sequence>MEIRAHDWTPGPSIEWRTAMEEYIGLDVSMKETAVAIRRAGERIWRGKCASDPSIIAELIRKRAP</sequence>